<accession>A0A0F9DB96</accession>
<comment type="caution">
    <text evidence="1">The sequence shown here is derived from an EMBL/GenBank/DDBJ whole genome shotgun (WGS) entry which is preliminary data.</text>
</comment>
<gene>
    <name evidence="1" type="ORF">LCGC14_2509720</name>
</gene>
<protein>
    <recommendedName>
        <fullName evidence="2">Methyltransferase type 11 domain-containing protein</fullName>
    </recommendedName>
</protein>
<feature type="non-terminal residue" evidence="1">
    <location>
        <position position="1"/>
    </location>
</feature>
<dbReference type="InterPro" id="IPR029063">
    <property type="entry name" value="SAM-dependent_MTases_sf"/>
</dbReference>
<evidence type="ECO:0000313" key="1">
    <source>
        <dbReference type="EMBL" id="KKL15026.1"/>
    </source>
</evidence>
<reference evidence="1" key="1">
    <citation type="journal article" date="2015" name="Nature">
        <title>Complex archaea that bridge the gap between prokaryotes and eukaryotes.</title>
        <authorList>
            <person name="Spang A."/>
            <person name="Saw J.H."/>
            <person name="Jorgensen S.L."/>
            <person name="Zaremba-Niedzwiedzka K."/>
            <person name="Martijn J."/>
            <person name="Lind A.E."/>
            <person name="van Eijk R."/>
            <person name="Schleper C."/>
            <person name="Guy L."/>
            <person name="Ettema T.J."/>
        </authorList>
    </citation>
    <scope>NUCLEOTIDE SEQUENCE</scope>
</reference>
<evidence type="ECO:0008006" key="2">
    <source>
        <dbReference type="Google" id="ProtNLM"/>
    </source>
</evidence>
<organism evidence="1">
    <name type="scientific">marine sediment metagenome</name>
    <dbReference type="NCBI Taxonomy" id="412755"/>
    <lineage>
        <taxon>unclassified sequences</taxon>
        <taxon>metagenomes</taxon>
        <taxon>ecological metagenomes</taxon>
    </lineage>
</organism>
<dbReference type="Pfam" id="PF13489">
    <property type="entry name" value="Methyltransf_23"/>
    <property type="match status" value="1"/>
</dbReference>
<dbReference type="EMBL" id="LAZR01040223">
    <property type="protein sequence ID" value="KKL15026.1"/>
    <property type="molecule type" value="Genomic_DNA"/>
</dbReference>
<sequence length="209" mass="24911">YWVFGFGEIDMTKYDQLLCDYIIGRYRFYIPSFLLDIGCGKGNHVWSLQYRGIDALGIDREDCNLETESIPKQDDFFDFVFCKSVIEHIHNTEHLLAETLRVLKPGGIAVFMTPDWNTDYKHFWDDPTHVKPFTRQGLEKAFKIAGFVDVDCQYFWQLPFLWRHPWLETLRWIISLLPDQWKWNGTKQRVLIRHSKERMLIVSARKGDK</sequence>
<proteinExistence type="predicted"/>
<dbReference type="SUPFAM" id="SSF53335">
    <property type="entry name" value="S-adenosyl-L-methionine-dependent methyltransferases"/>
    <property type="match status" value="1"/>
</dbReference>
<dbReference type="CDD" id="cd02440">
    <property type="entry name" value="AdoMet_MTases"/>
    <property type="match status" value="1"/>
</dbReference>
<name>A0A0F9DB96_9ZZZZ</name>
<dbReference type="Gene3D" id="3.40.50.150">
    <property type="entry name" value="Vaccinia Virus protein VP39"/>
    <property type="match status" value="1"/>
</dbReference>
<dbReference type="AlphaFoldDB" id="A0A0F9DB96"/>
<dbReference type="PANTHER" id="PTHR43861">
    <property type="entry name" value="TRANS-ACONITATE 2-METHYLTRANSFERASE-RELATED"/>
    <property type="match status" value="1"/>
</dbReference>